<proteinExistence type="predicted"/>
<sequence>MQILGLFFLGIALAAAQPPLRHRNPGFRNTRTPLASSASRDRPYLSIPIVLMPDGQIIPKPAQASYHYVGNAPKQNHQRNNKPRNTVITGETEEAYQIVVPPPQSFVQEQRQMKMHKNGPNGRNPSKEQRGQISQQNQPPKYFHQNDRTQSVSVMQLPNQRNPAIQQQILPNQQINENHKQNVANFLTFATQLGTDVLSQQRGGQKSNQPMLTNVPYGQSEVQKVQETYVVQVPPNQDQVNGRTFAQTQVQHISVSQLPQIVQKNNAVQQTNYNGPQIQYQSTPASTTVQYIPTSNIRQPNQGMTQQTGVQNQPTMLQQNIGSTVHFPVNQNNNPSVTNSFIQSPPQAVNQNFQIGTQQAPPNVQVIPAKNYETPGQTMYVPQPVVEISGHEGNGQSVQQNYGIQNGQTYVTADGQQVTFANVADASPVTYRTQQNGHQNNPNSQQAPVMNIQSNLGQSGNQNVYVSHQSSQDLTTLPQYVSSVQNGQQIISNQQANHPYQGIPNNQNVYENQNGQTAYRNQPQAPPGQSEQTAYTYANTQPTYVSSPQSNQDRYANAAPVALNYQDSQYEYSTQSNRNEKKLPEQQESVHSNGGGQLIYASSSAKQINYTPSIQDSTQIKGNSDQTYVSFPTSGSSSTNSAASSGSVYAKQSPNGQSNDEQQQSSPQDSDNDDEEEETSYKVVYIPLDILKNILSNSVENQK</sequence>
<keyword evidence="2" id="KW-0732">Signal</keyword>
<organism evidence="3 4">
    <name type="scientific">Nephila pilipes</name>
    <name type="common">Giant wood spider</name>
    <name type="synonym">Nephila maculata</name>
    <dbReference type="NCBI Taxonomy" id="299642"/>
    <lineage>
        <taxon>Eukaryota</taxon>
        <taxon>Metazoa</taxon>
        <taxon>Ecdysozoa</taxon>
        <taxon>Arthropoda</taxon>
        <taxon>Chelicerata</taxon>
        <taxon>Arachnida</taxon>
        <taxon>Araneae</taxon>
        <taxon>Araneomorphae</taxon>
        <taxon>Entelegynae</taxon>
        <taxon>Araneoidea</taxon>
        <taxon>Nephilidae</taxon>
        <taxon>Nephila</taxon>
    </lineage>
</organism>
<dbReference type="OrthoDB" id="6429220at2759"/>
<feature type="signal peptide" evidence="2">
    <location>
        <begin position="1"/>
        <end position="16"/>
    </location>
</feature>
<dbReference type="Proteomes" id="UP000887013">
    <property type="component" value="Unassembled WGS sequence"/>
</dbReference>
<gene>
    <name evidence="3" type="primary">AVEN_225705_1</name>
    <name evidence="3" type="ORF">NPIL_174531</name>
</gene>
<keyword evidence="4" id="KW-1185">Reference proteome</keyword>
<feature type="region of interest" description="Disordered" evidence="1">
    <location>
        <begin position="616"/>
        <end position="683"/>
    </location>
</feature>
<feature type="chain" id="PRO_5036465779" evidence="2">
    <location>
        <begin position="17"/>
        <end position="703"/>
    </location>
</feature>
<feature type="compositionally biased region" description="Low complexity" evidence="1">
    <location>
        <begin position="633"/>
        <end position="647"/>
    </location>
</feature>
<dbReference type="EMBL" id="BMAW01104034">
    <property type="protein sequence ID" value="GFT12055.1"/>
    <property type="molecule type" value="Genomic_DNA"/>
</dbReference>
<feature type="compositionally biased region" description="Low complexity" evidence="1">
    <location>
        <begin position="657"/>
        <end position="669"/>
    </location>
</feature>
<comment type="caution">
    <text evidence="3">The sequence shown here is derived from an EMBL/GenBank/DDBJ whole genome shotgun (WGS) entry which is preliminary data.</text>
</comment>
<reference evidence="3" key="1">
    <citation type="submission" date="2020-08" db="EMBL/GenBank/DDBJ databases">
        <title>Multicomponent nature underlies the extraordinary mechanical properties of spider dragline silk.</title>
        <authorList>
            <person name="Kono N."/>
            <person name="Nakamura H."/>
            <person name="Mori M."/>
            <person name="Yoshida Y."/>
            <person name="Ohtoshi R."/>
            <person name="Malay A.D."/>
            <person name="Moran D.A.P."/>
            <person name="Tomita M."/>
            <person name="Numata K."/>
            <person name="Arakawa K."/>
        </authorList>
    </citation>
    <scope>NUCLEOTIDE SEQUENCE</scope>
</reference>
<dbReference type="AlphaFoldDB" id="A0A8X6NG90"/>
<evidence type="ECO:0000256" key="1">
    <source>
        <dbReference type="SAM" id="MobiDB-lite"/>
    </source>
</evidence>
<evidence type="ECO:0000313" key="4">
    <source>
        <dbReference type="Proteomes" id="UP000887013"/>
    </source>
</evidence>
<evidence type="ECO:0000256" key="2">
    <source>
        <dbReference type="SAM" id="SignalP"/>
    </source>
</evidence>
<feature type="region of interest" description="Disordered" evidence="1">
    <location>
        <begin position="571"/>
        <end position="597"/>
    </location>
</feature>
<protein>
    <submittedName>
        <fullName evidence="3">Uncharacterized protein</fullName>
    </submittedName>
</protein>
<accession>A0A8X6NG90</accession>
<feature type="compositionally biased region" description="Polar residues" evidence="1">
    <location>
        <begin position="616"/>
        <end position="632"/>
    </location>
</feature>
<evidence type="ECO:0000313" key="3">
    <source>
        <dbReference type="EMBL" id="GFT12055.1"/>
    </source>
</evidence>
<name>A0A8X6NG90_NEPPI</name>
<feature type="region of interest" description="Disordered" evidence="1">
    <location>
        <begin position="113"/>
        <end position="144"/>
    </location>
</feature>